<feature type="coiled-coil region" evidence="13">
    <location>
        <begin position="1210"/>
        <end position="1244"/>
    </location>
</feature>
<evidence type="ECO:0000256" key="8">
    <source>
        <dbReference type="ARBA" id="ARBA00022801"/>
    </source>
</evidence>
<evidence type="ECO:0000256" key="11">
    <source>
        <dbReference type="ARBA" id="ARBA00022876"/>
    </source>
</evidence>
<dbReference type="EMBL" id="MT012704">
    <property type="protein sequence ID" value="QPI70134.1"/>
    <property type="molecule type" value="Genomic_DNA"/>
</dbReference>
<dbReference type="RefSeq" id="YP_010801423.1">
    <property type="nucleotide sequence ID" value="NC_076964.1"/>
</dbReference>
<evidence type="ECO:0000256" key="12">
    <source>
        <dbReference type="ARBA" id="ARBA00023200"/>
    </source>
</evidence>
<keyword evidence="4" id="KW-1130">Modulation of host ubiquitin pathway by virus</keyword>
<feature type="compositionally biased region" description="Low complexity" evidence="14">
    <location>
        <begin position="2605"/>
        <end position="2626"/>
    </location>
</feature>
<feature type="region of interest" description="Disordered" evidence="14">
    <location>
        <begin position="2432"/>
        <end position="2481"/>
    </location>
</feature>
<evidence type="ECO:0000256" key="7">
    <source>
        <dbReference type="ARBA" id="ARBA00022786"/>
    </source>
</evidence>
<feature type="compositionally biased region" description="Pro residues" evidence="14">
    <location>
        <begin position="2856"/>
        <end position="2867"/>
    </location>
</feature>
<feature type="compositionally biased region" description="Basic and acidic residues" evidence="14">
    <location>
        <begin position="3199"/>
        <end position="3210"/>
    </location>
</feature>
<protein>
    <submittedName>
        <fullName evidence="17">Large tegument protein</fullName>
    </submittedName>
</protein>
<evidence type="ECO:0000256" key="15">
    <source>
        <dbReference type="SAM" id="Phobius"/>
    </source>
</evidence>
<keyword evidence="7" id="KW-0833">Ubl conjugation pathway</keyword>
<keyword evidence="3" id="KW-0945">Host-virus interaction</keyword>
<organism evidence="17 18">
    <name type="scientific">Equid herpesvirus 6</name>
    <dbReference type="NCBI Taxonomy" id="173566"/>
    <lineage>
        <taxon>Viruses</taxon>
        <taxon>Duplodnaviria</taxon>
        <taxon>Heunggongvirae</taxon>
        <taxon>Peploviricota</taxon>
        <taxon>Herviviricetes</taxon>
        <taxon>Herpesvirales</taxon>
        <taxon>Orthoherpesviridae</taxon>
        <taxon>Alphaherpesvirinae</taxon>
        <taxon>Varicellovirus</taxon>
    </lineage>
</organism>
<evidence type="ECO:0000256" key="9">
    <source>
        <dbReference type="ARBA" id="ARBA00022807"/>
    </source>
</evidence>
<keyword evidence="6" id="KW-0677">Repeat</keyword>
<keyword evidence="10" id="KW-0946">Virion</keyword>
<dbReference type="Proteomes" id="UP001143705">
    <property type="component" value="Segment"/>
</dbReference>
<evidence type="ECO:0000256" key="14">
    <source>
        <dbReference type="SAM" id="MobiDB-lite"/>
    </source>
</evidence>
<feature type="transmembrane region" description="Helical" evidence="15">
    <location>
        <begin position="3303"/>
        <end position="3323"/>
    </location>
</feature>
<keyword evidence="15" id="KW-0812">Transmembrane</keyword>
<dbReference type="InterPro" id="IPR005210">
    <property type="entry name" value="Herpes_LT_deneddylase"/>
</dbReference>
<dbReference type="SUPFAM" id="SSF54001">
    <property type="entry name" value="Cysteine proteinases"/>
    <property type="match status" value="1"/>
</dbReference>
<evidence type="ECO:0000256" key="13">
    <source>
        <dbReference type="SAM" id="Coils"/>
    </source>
</evidence>
<feature type="region of interest" description="Disordered" evidence="14">
    <location>
        <begin position="256"/>
        <end position="381"/>
    </location>
</feature>
<evidence type="ECO:0000313" key="18">
    <source>
        <dbReference type="Proteomes" id="UP001143705"/>
    </source>
</evidence>
<dbReference type="GO" id="GO:0039648">
    <property type="term" value="P:symbiont-mediated perturbation of host ubiquitin-like protein modification"/>
    <property type="evidence" value="ECO:0007669"/>
    <property type="project" value="UniProtKB-KW"/>
</dbReference>
<name>A0A7S9VMX5_9ALPH</name>
<keyword evidence="9" id="KW-0788">Thiol protease</keyword>
<keyword evidence="15" id="KW-0472">Membrane</keyword>
<evidence type="ECO:0000256" key="5">
    <source>
        <dbReference type="ARBA" id="ARBA00022670"/>
    </source>
</evidence>
<evidence type="ECO:0000313" key="17">
    <source>
        <dbReference type="EMBL" id="QPI70134.1"/>
    </source>
</evidence>
<feature type="coiled-coil region" evidence="13">
    <location>
        <begin position="1628"/>
        <end position="1655"/>
    </location>
</feature>
<feature type="compositionally biased region" description="Pro residues" evidence="14">
    <location>
        <begin position="2893"/>
        <end position="2903"/>
    </location>
</feature>
<feature type="compositionally biased region" description="Low complexity" evidence="14">
    <location>
        <begin position="2533"/>
        <end position="2551"/>
    </location>
</feature>
<keyword evidence="2" id="KW-0920">Virion tegument</keyword>
<keyword evidence="15" id="KW-1133">Transmembrane helix</keyword>
<proteinExistence type="inferred from homology"/>
<dbReference type="KEGG" id="vg:80540132"/>
<dbReference type="Pfam" id="PF03586">
    <property type="entry name" value="Herpes_UL36"/>
    <property type="match status" value="1"/>
</dbReference>
<evidence type="ECO:0000256" key="1">
    <source>
        <dbReference type="ARBA" id="ARBA00022562"/>
    </source>
</evidence>
<feature type="compositionally biased region" description="Basic and acidic residues" evidence="14">
    <location>
        <begin position="2800"/>
        <end position="2809"/>
    </location>
</feature>
<keyword evidence="1" id="KW-1048">Host nucleus</keyword>
<dbReference type="GO" id="GO:0044423">
    <property type="term" value="C:virion component"/>
    <property type="evidence" value="ECO:0007669"/>
    <property type="project" value="UniProtKB-KW"/>
</dbReference>
<evidence type="ECO:0000256" key="2">
    <source>
        <dbReference type="ARBA" id="ARBA00022580"/>
    </source>
</evidence>
<feature type="compositionally biased region" description="Low complexity" evidence="14">
    <location>
        <begin position="2996"/>
        <end position="3019"/>
    </location>
</feature>
<evidence type="ECO:0000256" key="4">
    <source>
        <dbReference type="ARBA" id="ARBA00022662"/>
    </source>
</evidence>
<dbReference type="InterPro" id="IPR006928">
    <property type="entry name" value="Herpes_teg_USP"/>
</dbReference>
<feature type="domain" description="Peptidase C76" evidence="16">
    <location>
        <begin position="20"/>
        <end position="239"/>
    </location>
</feature>
<feature type="compositionally biased region" description="Basic and acidic residues" evidence="14">
    <location>
        <begin position="3069"/>
        <end position="3084"/>
    </location>
</feature>
<dbReference type="GO" id="GO:0004843">
    <property type="term" value="F:cysteine-type deubiquitinase activity"/>
    <property type="evidence" value="ECO:0007669"/>
    <property type="project" value="InterPro"/>
</dbReference>
<dbReference type="PROSITE" id="PS51521">
    <property type="entry name" value="HTUSP"/>
    <property type="match status" value="1"/>
</dbReference>
<dbReference type="GO" id="GO:0006508">
    <property type="term" value="P:proteolysis"/>
    <property type="evidence" value="ECO:0007669"/>
    <property type="project" value="UniProtKB-KW"/>
</dbReference>
<feature type="compositionally biased region" description="Acidic residues" evidence="14">
    <location>
        <begin position="3248"/>
        <end position="3265"/>
    </location>
</feature>
<dbReference type="InterPro" id="IPR034702">
    <property type="entry name" value="HSV_LTP"/>
</dbReference>
<feature type="coiled-coil region" evidence="13">
    <location>
        <begin position="1506"/>
        <end position="1533"/>
    </location>
</feature>
<keyword evidence="18" id="KW-1185">Reference proteome</keyword>
<feature type="compositionally biased region" description="Low complexity" evidence="14">
    <location>
        <begin position="2646"/>
        <end position="2657"/>
    </location>
</feature>
<evidence type="ECO:0000259" key="16">
    <source>
        <dbReference type="PROSITE" id="PS51521"/>
    </source>
</evidence>
<feature type="compositionally biased region" description="Pro residues" evidence="14">
    <location>
        <begin position="2810"/>
        <end position="2830"/>
    </location>
</feature>
<dbReference type="GeneID" id="80540132"/>
<feature type="compositionally biased region" description="Basic and acidic residues" evidence="14">
    <location>
        <begin position="2518"/>
        <end position="2532"/>
    </location>
</feature>
<feature type="region of interest" description="Disordered" evidence="14">
    <location>
        <begin position="2516"/>
        <end position="3030"/>
    </location>
</feature>
<feature type="region of interest" description="Disordered" evidence="14">
    <location>
        <begin position="3069"/>
        <end position="3289"/>
    </location>
</feature>
<dbReference type="Pfam" id="PF04843">
    <property type="entry name" value="Herpes_teg_N"/>
    <property type="match status" value="1"/>
</dbReference>
<feature type="compositionally biased region" description="Pro residues" evidence="14">
    <location>
        <begin position="3143"/>
        <end position="3152"/>
    </location>
</feature>
<evidence type="ECO:0000256" key="10">
    <source>
        <dbReference type="ARBA" id="ARBA00022844"/>
    </source>
</evidence>
<dbReference type="GO" id="GO:0019784">
    <property type="term" value="F:deNEDDylase activity"/>
    <property type="evidence" value="ECO:0007669"/>
    <property type="project" value="InterPro"/>
</dbReference>
<dbReference type="GO" id="GO:0039693">
    <property type="term" value="P:viral DNA genome replication"/>
    <property type="evidence" value="ECO:0007669"/>
    <property type="project" value="InterPro"/>
</dbReference>
<reference evidence="17" key="1">
    <citation type="journal article" date="2020" name="Emerg. Infect. Dis.">
        <title>Identification of a Novel alpha-herpesvirus Associated with Ulcerative Stomatitis in Donkeys.</title>
        <authorList>
            <person name="Martella V."/>
            <person name="Lanave G."/>
            <person name="Camero M."/>
            <person name="Larocca V."/>
            <person name="Lorusso E."/>
            <person name="Catella C."/>
            <person name="Capozza P."/>
            <person name="Tempesta M."/>
            <person name="Buonavoglia C."/>
        </authorList>
    </citation>
    <scope>NUCLEOTIDE SEQUENCE</scope>
    <source>
        <strain evidence="17">AsHV/Bari/2011/740</strain>
    </source>
</reference>
<evidence type="ECO:0000256" key="6">
    <source>
        <dbReference type="ARBA" id="ARBA00022737"/>
    </source>
</evidence>
<feature type="compositionally biased region" description="Pro residues" evidence="14">
    <location>
        <begin position="2584"/>
        <end position="2599"/>
    </location>
</feature>
<accession>A0A7S9VMX5</accession>
<dbReference type="HAMAP" id="MF_04044">
    <property type="entry name" value="HSV_LTP"/>
    <property type="match status" value="1"/>
</dbReference>
<feature type="compositionally biased region" description="Pro residues" evidence="14">
    <location>
        <begin position="3118"/>
        <end position="3135"/>
    </location>
</feature>
<keyword evidence="11" id="KW-1127">Modulation of host ubiquitin pathway by viral deubiquitinase</keyword>
<keyword evidence="8" id="KW-0378">Hydrolase</keyword>
<evidence type="ECO:0000256" key="3">
    <source>
        <dbReference type="ARBA" id="ARBA00022581"/>
    </source>
</evidence>
<sequence>MALPPPAAPPAGGSRGADVVVVGYRNQYDAGLGRGSHVSCLRSSLSFLRLVFSHGLEAALTADAVDGSLVEGQAWTAAGVPPETTPTMVSIVELPNKITYPSSASALCCVFSRLYGDSGFYMHPGEGFQSTQVPAREFFDGPWKSRSESFALVTIGALGLAVYRAGDAAYVFDPHGHGDVSQALVVRVRARDLYSYLAGYASTDPESDWAGAFVFFVTCGPKPVEPDSLAAAASLMYGVAETYLADEPYVERAVESRHPGITAPPPLTALVVGPESGSWKSPGAHGEETPPSLDAEMAPPEEDDDDGNAPGAFPRRASVIKKAGEGKRVSLPKRRRPAWTPPTSSENLAAVDATHTPAGRPSQKIRNAAAPGAPRLEPPGEDAAGAWAEALEEGAPAAPPADDDDGGEPAPLTAEAAREYAEALRDRRVLRLAREDEPPYDLGDAAEALGAELDGLDAQIAQLDALSAACVDATVWVARPLDSPDHDPLEQFIALLFERLLAFLVENGARTRSDSPCAVGGLFPGVLAAVPRPTAAADLIRETGMALGDVAAYPAMIDRVRSEDSPLGALTLAKLELVALSVDAATAGLSAVLDELERDVSGGGVDPLGLYGHLTDRLVAAMDRAGGGLFTQTAAPGAPSLSERLGSLFRRARTKEARAARTNASLARDLLALEAAVHRAHEKFDAVEIRPADPAGADAVAELARSLDLAAVPARLAGVAEKAGALVGDALREYFLRGVQYSARAIATDRASGARFQVAGAAVANLGRVLDSLPALDRAVRAAAAAAGAQGAPPAPVAESRKATLLRSLLEAGRDLGTDEALGAWVALLSEAHAEGHLEKRELEAVLREIAAINEHAAKKASAEADLERFRVLSAAVDQAAADASDADASSLDTVIRGAEDMIRQAKVVEGHLASGRIPREVAAQVGGRRGEVETLANAARRQAADAGARRDELHARLQTLLLPLPGFVGLRAAPGAIEQLARDARLAAAEDLRAFVRGAPKPAVAALHSHLWSLFGQYREALEHPNATTASALAGLGHAFAAVVGSLLEPERQRASLEFFARHSDALADAVGAGEASPASERALRDAVAALRAAVRAVGDDGRVAAEFGFLGAMLERYQTRLRVLVETQRLGSVQRALAAAVSGAAAATTRLRAAAAPGADDTADALDGAAAAARHVASEVAAVAAAGEQELARLDGEALAVPQVARAHQDLQKQAAAARQRVAEIEDVLVGLDRQRRELEARAVYDRWRGDLLAALDRIETRAAFDVPELTRLRDVAAARSYDTREFQKRAAQALGANARAVATVLENVLRFNPHAPENAKLEANPVIPLLRGVAWWDEFSLAAPVLAALFGGLDVEELTRLQRISAGTLTLAGASGGRPQYFDLVNRLAGDLLKVPQLAGYVEFYRKGHLEFEAEMEALSGLRADVLQASGVRAGEISRALEEVTYVRRANEAERALEAGVRLSIPSDALVERAVKYLEAFDQTRFAGSAYAEAAALAVRQDLAAARDAAAQAQAARREATERASRILREVVEAARAADRDAGENLANLKNLLRLTPPPQSVAAAVDKATSAEDIVTQAALLLGSVEETPELDVRAVEWLQQARSIIDSHPLTAQIDGRGPMEPYAERIERLHALRRELDELRRQLAAAEVGWDEAWGNFARALPRANASTDGFAAARDRARALQAANGLVAGLRAGAGYGRLPPKLTGGVDTKFAERSSAVEAFNDTARALDAAVQQFDALAARIPPEMDRDALRALLATFDRLAAELPKWVSEDYAAYRTLLMLRIGLYEEYEKVAGGAASGGRPNIEAVLCRSVTEDDARRRACRVAALMGDREVIRTLREARSEVDAAFPRVLLDAKGVPVEYRVCYRAVGDKLAAMLCGRTGLSMRPRMSGEALAEAAAVAGFNITHDVLQLRFGLERAADAGFATFARFVRHRRPDWDPAQPAQAAAEIYAAVLATTLTREHGAAWHHIRFSPAGGGFVVGRDARDSAPPGGSGAPARTVRLTLSDVVVSVAMRKAIHIANFVRLDLTRQHEYMARTLAPVLAETFSSAVLINTLAPAAKEPGAGDPSRSATGSAAGRWRPLPLRGEVQDLAHGMLFSIRPADWKRVGFSRTGLLDLWLHSPGERGRAGAAEAAAAIPGNPLATLTVLARMCIPPKVLSALWEALQPEELGQQNLTYDDVVTSRLDAAGTVQTSTAVAAEPLPPAERRPLYAPTGSSVTFTLAGSAPSEVKDVNAMDAATCALLLGAPLVIAMETPEMFSEASEMAFCIKIFDSRPGAPEAEIGPAVSSDLSSWGAALLSLDPNAIENACLAAQLERLSALIASKPLAKAPPCLLLLNPNLEVSGVLWAPPTPPPEPTVALAEDENVAELPFLETDEDLLPPPAADDPLYTRLINGDNVPAATAEGSLYADQQLEFRRPDADAFPHAAAQPPPPAGLRGAGPPPAAAGAGPSLLGGEGSDNEPGLDGADDVLDNQPCAAALLHDGEGASNKAKAWREWLEDGFAEDDYRELAGDPPRARRETKAALPPNAPPAAEELPVPEAKTPPAPATPAPEAAAVQKDAGGRAKAPDETLPNKPPAAPAPAITPPKAPSVAGPRSSDAPTTPSASAARAAAATRGPPGIPTLASPAGKTRPDASRAPSAGPAAGPRQPPAVDAKTPDSPARETGAGLPPAPLKTSSAATAKNSPATAVATAAGAPAKPPPAPDPKPRASLPPRNRKPRPYIRPSLGPFKFDVPLSCAPPPARQPEPASSPEFDDDPLPPPPPLRPPSDGGRPLRRPRGGAPSAAPAVGRKEEPRRPPGEPTPPPGPQSTAPLKPPAPAPGQLARRPRPIGGEDLVSLAAGVPIPDSPTEPTPPPVAARTRKVASAADVPIPDSPLADRAPGPLPAEVPLPESPSDDGARNVPGAWARALDGSGGGAADLGGGRDSGRPAAARGQVPADVPHREVHPQPRAAGHHPGRPDDAPRKPQPGVSLLPSPRSVSAARQPPAKTAGSSAAKGARGAAHTPAARLTGPRRAVASHVASEFGADELAEFDRQIAESGVPKASSLAALSLPAFREAAETPADKAPPADKAGRQGAAAPADKAPRLRDLDLLNAFVQKERELYPRAPSPPPPAAHPLQPPAPRPRQTQRPPILPPSPPDRTAPALRVRAPPRRRAAAPPRPRPSAPPARWTATDSAEDLGNLPLSPEPRKLFSWESRSDLAAGGAAERARRRDSSESFTVSWDQHLVPALSPVTSSDDEDESESEDEAGAADGDDARRSRRGPAKEAERFLDAPRPRSRVMPADDMLSRRYFRSTSLSALALLIAACRLIARRLRNTRRVLTERNRAITLDLKQIRVLLG</sequence>
<feature type="compositionally biased region" description="Low complexity" evidence="14">
    <location>
        <begin position="2692"/>
        <end position="2707"/>
    </location>
</feature>
<keyword evidence="13" id="KW-0175">Coiled coil</keyword>
<keyword evidence="5" id="KW-0645">Protease</keyword>
<feature type="compositionally biased region" description="Basic and acidic residues" evidence="14">
    <location>
        <begin position="3275"/>
        <end position="3287"/>
    </location>
</feature>
<feature type="compositionally biased region" description="Pro residues" evidence="14">
    <location>
        <begin position="2439"/>
        <end position="2454"/>
    </location>
</feature>
<dbReference type="Gene3D" id="3.90.70.120">
    <property type="match status" value="1"/>
</dbReference>
<feature type="compositionally biased region" description="Gly residues" evidence="14">
    <location>
        <begin position="2923"/>
        <end position="2935"/>
    </location>
</feature>
<keyword evidence="12" id="KW-1035">Host cytoplasm</keyword>
<dbReference type="InterPro" id="IPR038765">
    <property type="entry name" value="Papain-like_cys_pep_sf"/>
</dbReference>